<evidence type="ECO:0000313" key="2">
    <source>
        <dbReference type="Proteomes" id="UP000616151"/>
    </source>
</evidence>
<sequence>MDRTRFERPVSILVGLGYAAKVESASQAYQYLCELPRATANSARSVAAKVCKLAIDGTVEPETARSAFISFARRMAILTDDPLDTELLPSG</sequence>
<dbReference type="Proteomes" id="UP000616151">
    <property type="component" value="Unassembled WGS sequence"/>
</dbReference>
<organism evidence="1 2">
    <name type="scientific">Taklimakanibacter albus</name>
    <dbReference type="NCBI Taxonomy" id="2800327"/>
    <lineage>
        <taxon>Bacteria</taxon>
        <taxon>Pseudomonadati</taxon>
        <taxon>Pseudomonadota</taxon>
        <taxon>Alphaproteobacteria</taxon>
        <taxon>Hyphomicrobiales</taxon>
        <taxon>Aestuariivirgaceae</taxon>
        <taxon>Taklimakanibacter</taxon>
    </lineage>
</organism>
<keyword evidence="2" id="KW-1185">Reference proteome</keyword>
<proteinExistence type="predicted"/>
<gene>
    <name evidence="1" type="ORF">JHL16_10445</name>
</gene>
<protein>
    <submittedName>
        <fullName evidence="1">DUF982 domain-containing protein</fullName>
    </submittedName>
</protein>
<evidence type="ECO:0000313" key="1">
    <source>
        <dbReference type="EMBL" id="MBK1866773.1"/>
    </source>
</evidence>
<dbReference type="EMBL" id="JAENHL010000006">
    <property type="protein sequence ID" value="MBK1866773.1"/>
    <property type="molecule type" value="Genomic_DNA"/>
</dbReference>
<name>A0ACC5R2B1_9HYPH</name>
<comment type="caution">
    <text evidence="1">The sequence shown here is derived from an EMBL/GenBank/DDBJ whole genome shotgun (WGS) entry which is preliminary data.</text>
</comment>
<reference evidence="1" key="1">
    <citation type="submission" date="2021-01" db="EMBL/GenBank/DDBJ databases">
        <authorList>
            <person name="Sun Q."/>
        </authorList>
    </citation>
    <scope>NUCLEOTIDE SEQUENCE</scope>
    <source>
        <strain evidence="1">YIM B02566</strain>
    </source>
</reference>
<accession>A0ACC5R2B1</accession>